<evidence type="ECO:0000256" key="6">
    <source>
        <dbReference type="ARBA" id="ARBA00023242"/>
    </source>
</evidence>
<feature type="region of interest" description="Disordered" evidence="7">
    <location>
        <begin position="99"/>
        <end position="161"/>
    </location>
</feature>
<keyword evidence="9" id="KW-1185">Reference proteome</keyword>
<dbReference type="GO" id="GO:0016604">
    <property type="term" value="C:nuclear body"/>
    <property type="evidence" value="ECO:0007669"/>
    <property type="project" value="TreeGrafter"/>
</dbReference>
<dbReference type="Proteomes" id="UP000243975">
    <property type="component" value="Unassembled WGS sequence"/>
</dbReference>
<evidence type="ECO:0000256" key="1">
    <source>
        <dbReference type="ARBA" id="ARBA00004123"/>
    </source>
</evidence>
<comment type="subcellular location">
    <subcellularLocation>
        <location evidence="1">Nucleus</location>
    </subcellularLocation>
</comment>
<sequence>MANNYDQPLPPGVQCLPNSSQQLASSNLSAQHPPQSFQNFVNVHQHSYYAENNFYHIHPSNVGHTPPSGNSRPQYSPHHAPYAPSLSCQFPITYNTTTGSETSQIGGDSLEGNSKGLSGQLGCSEPLKAQQDHVSYEEQQGRAQEENGHRDTPNHSSMQFGNSNDIEIAAQDAVLREQEIVTQKVILDQREARAASGSHEENSDIFSGRHDPSAIKEHLLKITTDHRSQMALKRGKPASSE</sequence>
<evidence type="ECO:0000256" key="5">
    <source>
        <dbReference type="ARBA" id="ARBA00023163"/>
    </source>
</evidence>
<dbReference type="STRING" id="59895.A0A103XYZ9"/>
<keyword evidence="2" id="KW-0597">Phosphoprotein</keyword>
<keyword evidence="6" id="KW-0539">Nucleus</keyword>
<evidence type="ECO:0000256" key="3">
    <source>
        <dbReference type="ARBA" id="ARBA00022737"/>
    </source>
</evidence>
<dbReference type="AlphaFoldDB" id="A0A103XYZ9"/>
<feature type="non-terminal residue" evidence="8">
    <location>
        <position position="1"/>
    </location>
</feature>
<keyword evidence="3" id="KW-0677">Repeat</keyword>
<organism evidence="8 9">
    <name type="scientific">Cynara cardunculus var. scolymus</name>
    <name type="common">Globe artichoke</name>
    <name type="synonym">Cynara scolymus</name>
    <dbReference type="NCBI Taxonomy" id="59895"/>
    <lineage>
        <taxon>Eukaryota</taxon>
        <taxon>Viridiplantae</taxon>
        <taxon>Streptophyta</taxon>
        <taxon>Embryophyta</taxon>
        <taxon>Tracheophyta</taxon>
        <taxon>Spermatophyta</taxon>
        <taxon>Magnoliopsida</taxon>
        <taxon>eudicotyledons</taxon>
        <taxon>Gunneridae</taxon>
        <taxon>Pentapetalae</taxon>
        <taxon>asterids</taxon>
        <taxon>campanulids</taxon>
        <taxon>Asterales</taxon>
        <taxon>Asteraceae</taxon>
        <taxon>Carduoideae</taxon>
        <taxon>Cardueae</taxon>
        <taxon>Carduinae</taxon>
        <taxon>Cynara</taxon>
    </lineage>
</organism>
<name>A0A103XYZ9_CYNCS</name>
<evidence type="ECO:0000313" key="8">
    <source>
        <dbReference type="EMBL" id="KVH99512.1"/>
    </source>
</evidence>
<feature type="compositionally biased region" description="Polar residues" evidence="7">
    <location>
        <begin position="99"/>
        <end position="117"/>
    </location>
</feature>
<dbReference type="GO" id="GO:0043021">
    <property type="term" value="F:ribonucleoprotein complex binding"/>
    <property type="evidence" value="ECO:0007669"/>
    <property type="project" value="TreeGrafter"/>
</dbReference>
<dbReference type="EMBL" id="LEKV01003463">
    <property type="protein sequence ID" value="KVH99512.1"/>
    <property type="molecule type" value="Genomic_DNA"/>
</dbReference>
<dbReference type="Gramene" id="KVH99512">
    <property type="protein sequence ID" value="KVH99512"/>
    <property type="gene ID" value="Ccrd_022255"/>
</dbReference>
<evidence type="ECO:0000256" key="2">
    <source>
        <dbReference type="ARBA" id="ARBA00022553"/>
    </source>
</evidence>
<dbReference type="PANTHER" id="PTHR21737">
    <property type="entry name" value="POLYGLUTAMINE BINDING PROTEIN 1/MARVEL MEMBRANE-ASSOCIATING DOMAIN CONTAINING 3"/>
    <property type="match status" value="1"/>
</dbReference>
<accession>A0A103XYZ9</accession>
<dbReference type="GO" id="GO:0005737">
    <property type="term" value="C:cytoplasm"/>
    <property type="evidence" value="ECO:0007669"/>
    <property type="project" value="TreeGrafter"/>
</dbReference>
<protein>
    <submittedName>
        <fullName evidence="8">Uncharacterized protein</fullName>
    </submittedName>
</protein>
<feature type="region of interest" description="Disordered" evidence="7">
    <location>
        <begin position="61"/>
        <end position="81"/>
    </location>
</feature>
<evidence type="ECO:0000313" key="9">
    <source>
        <dbReference type="Proteomes" id="UP000243975"/>
    </source>
</evidence>
<proteinExistence type="predicted"/>
<dbReference type="GO" id="GO:0000380">
    <property type="term" value="P:alternative mRNA splicing, via spliceosome"/>
    <property type="evidence" value="ECO:0007669"/>
    <property type="project" value="TreeGrafter"/>
</dbReference>
<keyword evidence="5" id="KW-0804">Transcription</keyword>
<feature type="region of interest" description="Disordered" evidence="7">
    <location>
        <begin position="191"/>
        <end position="212"/>
    </location>
</feature>
<evidence type="ECO:0000256" key="4">
    <source>
        <dbReference type="ARBA" id="ARBA00023015"/>
    </source>
</evidence>
<keyword evidence="4" id="KW-0805">Transcription regulation</keyword>
<gene>
    <name evidence="8" type="ORF">Ccrd_022255</name>
</gene>
<evidence type="ECO:0000256" key="7">
    <source>
        <dbReference type="SAM" id="MobiDB-lite"/>
    </source>
</evidence>
<feature type="compositionally biased region" description="Low complexity" evidence="7">
    <location>
        <begin position="18"/>
        <end position="31"/>
    </location>
</feature>
<comment type="caution">
    <text evidence="8">The sequence shown here is derived from an EMBL/GenBank/DDBJ whole genome shotgun (WGS) entry which is preliminary data.</text>
</comment>
<feature type="region of interest" description="Disordered" evidence="7">
    <location>
        <begin position="1"/>
        <end position="32"/>
    </location>
</feature>
<feature type="compositionally biased region" description="Basic and acidic residues" evidence="7">
    <location>
        <begin position="130"/>
        <end position="153"/>
    </location>
</feature>
<reference evidence="8 9" key="1">
    <citation type="journal article" date="2016" name="Sci. Rep.">
        <title>The genome sequence of the outbreeding globe artichoke constructed de novo incorporating a phase-aware low-pass sequencing strategy of F1 progeny.</title>
        <authorList>
            <person name="Scaglione D."/>
            <person name="Reyes-Chin-Wo S."/>
            <person name="Acquadro A."/>
            <person name="Froenicke L."/>
            <person name="Portis E."/>
            <person name="Beitel C."/>
            <person name="Tirone M."/>
            <person name="Mauro R."/>
            <person name="Lo Monaco A."/>
            <person name="Mauromicale G."/>
            <person name="Faccioli P."/>
            <person name="Cattivelli L."/>
            <person name="Rieseberg L."/>
            <person name="Michelmore R."/>
            <person name="Lanteri S."/>
        </authorList>
    </citation>
    <scope>NUCLEOTIDE SEQUENCE [LARGE SCALE GENOMIC DNA]</scope>
    <source>
        <strain evidence="8">2C</strain>
    </source>
</reference>
<dbReference type="PANTHER" id="PTHR21737:SF3">
    <property type="entry name" value="POLYGLUTAMINE-BINDING PROTEIN 1"/>
    <property type="match status" value="1"/>
</dbReference>